<dbReference type="PANTHER" id="PTHR11845">
    <property type="entry name" value="5'-DEOXYNUCLEOTIDASE HDDC2"/>
    <property type="match status" value="1"/>
</dbReference>
<organism evidence="9 10">
    <name type="scientific">Candidatus Desulfacyla euxinica</name>
    <dbReference type="NCBI Taxonomy" id="2841693"/>
    <lineage>
        <taxon>Bacteria</taxon>
        <taxon>Deltaproteobacteria</taxon>
        <taxon>Candidatus Desulfacyla</taxon>
    </lineage>
</organism>
<dbReference type="Proteomes" id="UP000650524">
    <property type="component" value="Unassembled WGS sequence"/>
</dbReference>
<dbReference type="EC" id="3.1.3.89" evidence="5"/>
<proteinExistence type="predicted"/>
<dbReference type="GO" id="GO:0005737">
    <property type="term" value="C:cytoplasm"/>
    <property type="evidence" value="ECO:0007669"/>
    <property type="project" value="TreeGrafter"/>
</dbReference>
<dbReference type="EMBL" id="JACNJD010000355">
    <property type="protein sequence ID" value="MBC8179174.1"/>
    <property type="molecule type" value="Genomic_DNA"/>
</dbReference>
<dbReference type="SUPFAM" id="SSF109604">
    <property type="entry name" value="HD-domain/PDEase-like"/>
    <property type="match status" value="1"/>
</dbReference>
<evidence type="ECO:0000313" key="10">
    <source>
        <dbReference type="Proteomes" id="UP000650524"/>
    </source>
</evidence>
<evidence type="ECO:0000259" key="8">
    <source>
        <dbReference type="SMART" id="SM00471"/>
    </source>
</evidence>
<dbReference type="Pfam" id="PF13023">
    <property type="entry name" value="HD_3"/>
    <property type="match status" value="1"/>
</dbReference>
<reference evidence="9 10" key="1">
    <citation type="submission" date="2020-08" db="EMBL/GenBank/DDBJ databases">
        <title>Bridging the membrane lipid divide: bacteria of the FCB group superphylum have the potential to synthesize archaeal ether lipids.</title>
        <authorList>
            <person name="Villanueva L."/>
            <person name="Von Meijenfeldt F.A.B."/>
            <person name="Westbye A.B."/>
            <person name="Yadav S."/>
            <person name="Hopmans E.C."/>
            <person name="Dutilh B.E."/>
            <person name="Sinninghe Damste J.S."/>
        </authorList>
    </citation>
    <scope>NUCLEOTIDE SEQUENCE [LARGE SCALE GENOMIC DNA]</scope>
    <source>
        <strain evidence="9">NIOZ-UU27</strain>
    </source>
</reference>
<accession>A0A8J6N413</accession>
<evidence type="ECO:0000256" key="5">
    <source>
        <dbReference type="ARBA" id="ARBA00012964"/>
    </source>
</evidence>
<evidence type="ECO:0000256" key="2">
    <source>
        <dbReference type="ARBA" id="ARBA00001936"/>
    </source>
</evidence>
<evidence type="ECO:0000313" key="9">
    <source>
        <dbReference type="EMBL" id="MBC8179174.1"/>
    </source>
</evidence>
<protein>
    <recommendedName>
        <fullName evidence="5">5'-deoxynucleotidase</fullName>
        <ecNumber evidence="5">3.1.3.89</ecNumber>
    </recommendedName>
</protein>
<dbReference type="InterPro" id="IPR003607">
    <property type="entry name" value="HD/PDEase_dom"/>
</dbReference>
<dbReference type="Gene3D" id="1.10.3210.10">
    <property type="entry name" value="Hypothetical protein af1432"/>
    <property type="match status" value="1"/>
</dbReference>
<dbReference type="InterPro" id="IPR006674">
    <property type="entry name" value="HD_domain"/>
</dbReference>
<comment type="cofactor">
    <cofactor evidence="2">
        <name>Mn(2+)</name>
        <dbReference type="ChEBI" id="CHEBI:29035"/>
    </cofactor>
</comment>
<comment type="caution">
    <text evidence="9">The sequence shown here is derived from an EMBL/GenBank/DDBJ whole genome shotgun (WGS) entry which is preliminary data.</text>
</comment>
<dbReference type="GO" id="GO:0002953">
    <property type="term" value="F:5'-deoxynucleotidase activity"/>
    <property type="evidence" value="ECO:0007669"/>
    <property type="project" value="UniProtKB-EC"/>
</dbReference>
<sequence>MKRIVEFLFEVGMLKRSPRTGYQFLGTGGESVADHSFRTAVIGYVLASMEPDADGSKVLLMCLFHDFPETRTGDHNYVNKKYVIVDEEKAIRDQVKDLPFGPDIQDLAYEFNVSDTFEAKLSKDADQLDLILELKEQLDLGNLQAKEWLSFAVKRLLTESGRKVAQEILISERDSWWFDKKTDWWINGSQDKPE</sequence>
<gene>
    <name evidence="9" type="ORF">H8E19_17370</name>
</gene>
<evidence type="ECO:0000256" key="1">
    <source>
        <dbReference type="ARBA" id="ARBA00001638"/>
    </source>
</evidence>
<evidence type="ECO:0000256" key="6">
    <source>
        <dbReference type="ARBA" id="ARBA00022723"/>
    </source>
</evidence>
<dbReference type="PANTHER" id="PTHR11845:SF13">
    <property type="entry name" value="5'-DEOXYNUCLEOTIDASE HDDC2"/>
    <property type="match status" value="1"/>
</dbReference>
<evidence type="ECO:0000256" key="3">
    <source>
        <dbReference type="ARBA" id="ARBA00001941"/>
    </source>
</evidence>
<keyword evidence="7" id="KW-0378">Hydrolase</keyword>
<dbReference type="InterPro" id="IPR039356">
    <property type="entry name" value="YfbR/HDDC2"/>
</dbReference>
<comment type="subunit">
    <text evidence="4">Homodimer.</text>
</comment>
<keyword evidence="6" id="KW-0479">Metal-binding</keyword>
<dbReference type="AlphaFoldDB" id="A0A8J6N413"/>
<evidence type="ECO:0000256" key="4">
    <source>
        <dbReference type="ARBA" id="ARBA00011738"/>
    </source>
</evidence>
<evidence type="ECO:0000256" key="7">
    <source>
        <dbReference type="ARBA" id="ARBA00022801"/>
    </source>
</evidence>
<dbReference type="GO" id="GO:0046872">
    <property type="term" value="F:metal ion binding"/>
    <property type="evidence" value="ECO:0007669"/>
    <property type="project" value="UniProtKB-KW"/>
</dbReference>
<comment type="catalytic activity">
    <reaction evidence="1">
        <text>a 2'-deoxyribonucleoside 5'-phosphate + H2O = a 2'-deoxyribonucleoside + phosphate</text>
        <dbReference type="Rhea" id="RHEA:36167"/>
        <dbReference type="ChEBI" id="CHEBI:15377"/>
        <dbReference type="ChEBI" id="CHEBI:18274"/>
        <dbReference type="ChEBI" id="CHEBI:43474"/>
        <dbReference type="ChEBI" id="CHEBI:65317"/>
        <dbReference type="EC" id="3.1.3.89"/>
    </reaction>
</comment>
<comment type="cofactor">
    <cofactor evidence="3">
        <name>Co(2+)</name>
        <dbReference type="ChEBI" id="CHEBI:48828"/>
    </cofactor>
</comment>
<dbReference type="SMART" id="SM00471">
    <property type="entry name" value="HDc"/>
    <property type="match status" value="1"/>
</dbReference>
<name>A0A8J6N413_9DELT</name>
<feature type="domain" description="HD/PDEase" evidence="8">
    <location>
        <begin position="28"/>
        <end position="140"/>
    </location>
</feature>